<evidence type="ECO:0000313" key="7">
    <source>
        <dbReference type="Proteomes" id="UP000184292"/>
    </source>
</evidence>
<dbReference type="OrthoDB" id="9812907at2"/>
<accession>A0A1M6FVJ5</accession>
<name>A0A1M6FVJ5_9RHOB</name>
<dbReference type="RefSeq" id="WP_073331057.1">
    <property type="nucleotide sequence ID" value="NZ_FQYO01000004.1"/>
</dbReference>
<sequence length="306" mass="31235">MADLPRIGFFGPGLMGHGMAANILAAGHPLTVKGNRNRAPVEDLVAKGAQEGATPRAVAEASDIVFLCLSSSPQVEGVIRGEDGILAADRPGLIVVDCTTANPVSTAALAAELAAAGMHMADAPLGRTPKEAAAGTLDAMVGASDEVFARIRPVIACWAGSVTHLGPTGSGHRMKLIMNFISTGYSALYSEALVLGARAGLAPQQVREVIGGSRMGCGFFETFMAGAVGRDEGAHRFTLANAGKDIGYVCAMGQEAGIANPMAAAVRNLYAQALATGAGERFMPFLADEIARMNGLDLEAEVAGAG</sequence>
<proteinExistence type="predicted"/>
<dbReference type="InterPro" id="IPR015815">
    <property type="entry name" value="HIBADH-related"/>
</dbReference>
<dbReference type="Pfam" id="PF14833">
    <property type="entry name" value="NAD_binding_11"/>
    <property type="match status" value="1"/>
</dbReference>
<keyword evidence="1" id="KW-0560">Oxidoreductase</keyword>
<feature type="domain" description="6-phosphogluconate dehydrogenase NADP-binding" evidence="4">
    <location>
        <begin position="6"/>
        <end position="166"/>
    </location>
</feature>
<dbReference type="InterPro" id="IPR008927">
    <property type="entry name" value="6-PGluconate_DH-like_C_sf"/>
</dbReference>
<keyword evidence="7" id="KW-1185">Reference proteome</keyword>
<dbReference type="InterPro" id="IPR029154">
    <property type="entry name" value="HIBADH-like_NADP-bd"/>
</dbReference>
<dbReference type="Gene3D" id="3.40.50.720">
    <property type="entry name" value="NAD(P)-binding Rossmann-like Domain"/>
    <property type="match status" value="1"/>
</dbReference>
<dbReference type="InterPro" id="IPR006115">
    <property type="entry name" value="6PGDH_NADP-bd"/>
</dbReference>
<dbReference type="PIRSF" id="PIRSF000103">
    <property type="entry name" value="HIBADH"/>
    <property type="match status" value="1"/>
</dbReference>
<dbReference type="PANTHER" id="PTHR43060">
    <property type="entry name" value="3-HYDROXYISOBUTYRATE DEHYDROGENASE-LIKE 1, MITOCHONDRIAL-RELATED"/>
    <property type="match status" value="1"/>
</dbReference>
<evidence type="ECO:0000259" key="4">
    <source>
        <dbReference type="Pfam" id="PF03446"/>
    </source>
</evidence>
<organism evidence="6 7">
    <name type="scientific">Wenxinia saemankumensis</name>
    <dbReference type="NCBI Taxonomy" id="1447782"/>
    <lineage>
        <taxon>Bacteria</taxon>
        <taxon>Pseudomonadati</taxon>
        <taxon>Pseudomonadota</taxon>
        <taxon>Alphaproteobacteria</taxon>
        <taxon>Rhodobacterales</taxon>
        <taxon>Roseobacteraceae</taxon>
        <taxon>Wenxinia</taxon>
    </lineage>
</organism>
<dbReference type="SUPFAM" id="SSF48179">
    <property type="entry name" value="6-phosphogluconate dehydrogenase C-terminal domain-like"/>
    <property type="match status" value="1"/>
</dbReference>
<reference evidence="6 7" key="1">
    <citation type="submission" date="2016-11" db="EMBL/GenBank/DDBJ databases">
        <authorList>
            <person name="Jaros S."/>
            <person name="Januszkiewicz K."/>
            <person name="Wedrychowicz H."/>
        </authorList>
    </citation>
    <scope>NUCLEOTIDE SEQUENCE [LARGE SCALE GENOMIC DNA]</scope>
    <source>
        <strain evidence="6 7">DSM 100565</strain>
    </source>
</reference>
<evidence type="ECO:0000313" key="6">
    <source>
        <dbReference type="EMBL" id="SHJ01736.1"/>
    </source>
</evidence>
<protein>
    <recommendedName>
        <fullName evidence="8">3-hydroxyisobutyrate dehydrogenase</fullName>
    </recommendedName>
</protein>
<keyword evidence="2" id="KW-0520">NAD</keyword>
<dbReference type="AlphaFoldDB" id="A0A1M6FVJ5"/>
<gene>
    <name evidence="6" type="ORF">SAMN05444417_2527</name>
</gene>
<dbReference type="GO" id="GO:0051287">
    <property type="term" value="F:NAD binding"/>
    <property type="evidence" value="ECO:0007669"/>
    <property type="project" value="InterPro"/>
</dbReference>
<evidence type="ECO:0000256" key="2">
    <source>
        <dbReference type="ARBA" id="ARBA00023027"/>
    </source>
</evidence>
<evidence type="ECO:0000256" key="1">
    <source>
        <dbReference type="ARBA" id="ARBA00023002"/>
    </source>
</evidence>
<evidence type="ECO:0008006" key="8">
    <source>
        <dbReference type="Google" id="ProtNLM"/>
    </source>
</evidence>
<dbReference type="STRING" id="1447782.SAMN05444417_2527"/>
<evidence type="ECO:0000256" key="3">
    <source>
        <dbReference type="PIRSR" id="PIRSR000103-1"/>
    </source>
</evidence>
<dbReference type="Proteomes" id="UP000184292">
    <property type="component" value="Unassembled WGS sequence"/>
</dbReference>
<dbReference type="Pfam" id="PF03446">
    <property type="entry name" value="NAD_binding_2"/>
    <property type="match status" value="1"/>
</dbReference>
<dbReference type="GO" id="GO:0016491">
    <property type="term" value="F:oxidoreductase activity"/>
    <property type="evidence" value="ECO:0007669"/>
    <property type="project" value="UniProtKB-KW"/>
</dbReference>
<feature type="domain" description="3-hydroxyisobutyrate dehydrogenase-like NAD-binding" evidence="5">
    <location>
        <begin position="169"/>
        <end position="280"/>
    </location>
</feature>
<dbReference type="Gene3D" id="1.10.1040.10">
    <property type="entry name" value="N-(1-d-carboxylethyl)-l-norvaline Dehydrogenase, domain 2"/>
    <property type="match status" value="1"/>
</dbReference>
<dbReference type="SUPFAM" id="SSF51735">
    <property type="entry name" value="NAD(P)-binding Rossmann-fold domains"/>
    <property type="match status" value="1"/>
</dbReference>
<feature type="active site" evidence="3">
    <location>
        <position position="175"/>
    </location>
</feature>
<dbReference type="GO" id="GO:0050661">
    <property type="term" value="F:NADP binding"/>
    <property type="evidence" value="ECO:0007669"/>
    <property type="project" value="InterPro"/>
</dbReference>
<dbReference type="InterPro" id="IPR013328">
    <property type="entry name" value="6PGD_dom2"/>
</dbReference>
<dbReference type="PANTHER" id="PTHR43060:SF15">
    <property type="entry name" value="3-HYDROXYISOBUTYRATE DEHYDROGENASE-LIKE 1, MITOCHONDRIAL-RELATED"/>
    <property type="match status" value="1"/>
</dbReference>
<dbReference type="EMBL" id="FQYO01000004">
    <property type="protein sequence ID" value="SHJ01736.1"/>
    <property type="molecule type" value="Genomic_DNA"/>
</dbReference>
<dbReference type="InterPro" id="IPR036291">
    <property type="entry name" value="NAD(P)-bd_dom_sf"/>
</dbReference>
<evidence type="ECO:0000259" key="5">
    <source>
        <dbReference type="Pfam" id="PF14833"/>
    </source>
</evidence>